<keyword evidence="2" id="KW-0472">Membrane</keyword>
<organism evidence="3 4">
    <name type="scientific">Candidatus Doudnabacteria bacterium RIFCSPHIGHO2_01_FULL_50_11</name>
    <dbReference type="NCBI Taxonomy" id="1817828"/>
    <lineage>
        <taxon>Bacteria</taxon>
        <taxon>Candidatus Doudnaibacteriota</taxon>
    </lineage>
</organism>
<protein>
    <submittedName>
        <fullName evidence="3">Uncharacterized protein</fullName>
    </submittedName>
</protein>
<name>A0A1F5PJM1_9BACT</name>
<evidence type="ECO:0000256" key="2">
    <source>
        <dbReference type="SAM" id="Phobius"/>
    </source>
</evidence>
<reference evidence="3 4" key="1">
    <citation type="journal article" date="2016" name="Nat. Commun.">
        <title>Thousands of microbial genomes shed light on interconnected biogeochemical processes in an aquifer system.</title>
        <authorList>
            <person name="Anantharaman K."/>
            <person name="Brown C.T."/>
            <person name="Hug L.A."/>
            <person name="Sharon I."/>
            <person name="Castelle C.J."/>
            <person name="Probst A.J."/>
            <person name="Thomas B.C."/>
            <person name="Singh A."/>
            <person name="Wilkins M.J."/>
            <person name="Karaoz U."/>
            <person name="Brodie E.L."/>
            <person name="Williams K.H."/>
            <person name="Hubbard S.S."/>
            <person name="Banfield J.F."/>
        </authorList>
    </citation>
    <scope>NUCLEOTIDE SEQUENCE [LARGE SCALE GENOMIC DNA]</scope>
</reference>
<comment type="caution">
    <text evidence="3">The sequence shown here is derived from an EMBL/GenBank/DDBJ whole genome shotgun (WGS) entry which is preliminary data.</text>
</comment>
<dbReference type="EMBL" id="MFEO01000016">
    <property type="protein sequence ID" value="OGE89872.1"/>
    <property type="molecule type" value="Genomic_DNA"/>
</dbReference>
<evidence type="ECO:0000313" key="4">
    <source>
        <dbReference type="Proteomes" id="UP000178377"/>
    </source>
</evidence>
<feature type="compositionally biased region" description="Basic and acidic residues" evidence="1">
    <location>
        <begin position="14"/>
        <end position="24"/>
    </location>
</feature>
<keyword evidence="2" id="KW-1133">Transmembrane helix</keyword>
<gene>
    <name evidence="3" type="ORF">A2722_04580</name>
</gene>
<dbReference type="AlphaFoldDB" id="A0A1F5PJM1"/>
<sequence>MNPMNQPGMNRMPEGMRRPSRPEYGEEMDDTHSDAGMTGEMRPKKSSMGPWILVLTIVVVLGVLGYVFRDRLMQKDDAKIGAAEFQAVFLTNGQVYFGKLSDIRDQYLTLEDIYYLQVTPVLQTKTEGEVGTQANAQQQLSLVKLGNELHGPVDKMQINRDQILFFEGLKEDGRVVQAIHDFENPK</sequence>
<accession>A0A1F5PJM1</accession>
<evidence type="ECO:0000256" key="1">
    <source>
        <dbReference type="SAM" id="MobiDB-lite"/>
    </source>
</evidence>
<keyword evidence="2" id="KW-0812">Transmembrane</keyword>
<feature type="region of interest" description="Disordered" evidence="1">
    <location>
        <begin position="1"/>
        <end position="45"/>
    </location>
</feature>
<feature type="transmembrane region" description="Helical" evidence="2">
    <location>
        <begin position="48"/>
        <end position="68"/>
    </location>
</feature>
<proteinExistence type="predicted"/>
<evidence type="ECO:0000313" key="3">
    <source>
        <dbReference type="EMBL" id="OGE89872.1"/>
    </source>
</evidence>
<dbReference type="Proteomes" id="UP000178377">
    <property type="component" value="Unassembled WGS sequence"/>
</dbReference>